<evidence type="ECO:0000313" key="2">
    <source>
        <dbReference type="EMBL" id="ODA90952.1"/>
    </source>
</evidence>
<gene>
    <name evidence="2" type="ORF">ATY41_07785</name>
</gene>
<reference evidence="2 3" key="1">
    <citation type="submission" date="2015-11" db="EMBL/GenBank/DDBJ databases">
        <authorList>
            <person name="Zhang Y."/>
            <person name="Guo Z."/>
        </authorList>
    </citation>
    <scope>NUCLEOTIDE SEQUENCE [LARGE SCALE GENOMIC DNA]</scope>
    <source>
        <strain evidence="3">gdw1</strain>
    </source>
</reference>
<dbReference type="AlphaFoldDB" id="A0A1E2SM73"/>
<feature type="transmembrane region" description="Helical" evidence="1">
    <location>
        <begin position="15"/>
        <end position="40"/>
    </location>
</feature>
<dbReference type="OrthoDB" id="4325159at2"/>
<organism evidence="2 3">
    <name type="scientific">Leifsonia xyli subsp. xyli</name>
    <dbReference type="NCBI Taxonomy" id="59736"/>
    <lineage>
        <taxon>Bacteria</taxon>
        <taxon>Bacillati</taxon>
        <taxon>Actinomycetota</taxon>
        <taxon>Actinomycetes</taxon>
        <taxon>Micrococcales</taxon>
        <taxon>Microbacteriaceae</taxon>
        <taxon>Leifsonia</taxon>
    </lineage>
</organism>
<dbReference type="Pfam" id="PF02447">
    <property type="entry name" value="GntP_permease"/>
    <property type="match status" value="1"/>
</dbReference>
<dbReference type="GO" id="GO:0005886">
    <property type="term" value="C:plasma membrane"/>
    <property type="evidence" value="ECO:0007669"/>
    <property type="project" value="TreeGrafter"/>
</dbReference>
<dbReference type="PANTHER" id="PTHR30354">
    <property type="entry name" value="GNT FAMILY GLUCONATE TRANSPORTER"/>
    <property type="match status" value="1"/>
</dbReference>
<keyword evidence="1" id="KW-0812">Transmembrane</keyword>
<dbReference type="Proteomes" id="UP000094426">
    <property type="component" value="Unassembled WGS sequence"/>
</dbReference>
<evidence type="ECO:0000313" key="3">
    <source>
        <dbReference type="Proteomes" id="UP000094426"/>
    </source>
</evidence>
<comment type="caution">
    <text evidence="2">The sequence shown here is derived from an EMBL/GenBank/DDBJ whole genome shotgun (WGS) entry which is preliminary data.</text>
</comment>
<dbReference type="GO" id="GO:0015128">
    <property type="term" value="F:gluconate transmembrane transporter activity"/>
    <property type="evidence" value="ECO:0007669"/>
    <property type="project" value="InterPro"/>
</dbReference>
<dbReference type="InterPro" id="IPR003474">
    <property type="entry name" value="Glcn_transporter"/>
</dbReference>
<keyword evidence="1" id="KW-1133">Transmembrane helix</keyword>
<accession>A0A1E2SM73</accession>
<evidence type="ECO:0008006" key="4">
    <source>
        <dbReference type="Google" id="ProtNLM"/>
    </source>
</evidence>
<protein>
    <recommendedName>
        <fullName evidence="4">Gluconate permease</fullName>
    </recommendedName>
</protein>
<feature type="transmembrane region" description="Helical" evidence="1">
    <location>
        <begin position="52"/>
        <end position="77"/>
    </location>
</feature>
<name>A0A1E2SM73_LEIXY</name>
<dbReference type="PANTHER" id="PTHR30354:SF25">
    <property type="entry name" value="INNER MEMBRANE PERMEASE YGBN"/>
    <property type="match status" value="1"/>
</dbReference>
<sequence length="78" mass="8525">MQPVVMAGDFSQPQLALIGIAIAAGSIILSHVNDGGFWIVQRYFNMTVPQTLLTWTVLETILSIVCFGMVALLWVFVA</sequence>
<evidence type="ECO:0000256" key="1">
    <source>
        <dbReference type="SAM" id="Phobius"/>
    </source>
</evidence>
<proteinExistence type="predicted"/>
<keyword evidence="1" id="KW-0472">Membrane</keyword>
<dbReference type="EMBL" id="LNZG01000004">
    <property type="protein sequence ID" value="ODA90952.1"/>
    <property type="molecule type" value="Genomic_DNA"/>
</dbReference>